<keyword evidence="11 13" id="KW-1207">Sterol metabolism</keyword>
<comment type="caution">
    <text evidence="14">The sequence shown here is derived from an EMBL/GenBank/DDBJ whole genome shotgun (WGS) entry which is preliminary data.</text>
</comment>
<dbReference type="EMBL" id="JAGTJR010000001">
    <property type="protein sequence ID" value="KAH7065185.1"/>
    <property type="molecule type" value="Genomic_DNA"/>
</dbReference>
<name>A0ABQ8GYB6_9PEZI</name>
<gene>
    <name evidence="14" type="ORF">B0J12DRAFT_639381</name>
</gene>
<feature type="transmembrane region" description="Helical" evidence="13">
    <location>
        <begin position="421"/>
        <end position="441"/>
    </location>
</feature>
<sequence>MPSTLANFRQSFKNEREPGLQRWNHSFEQTMAAARIEYEFGGPFGAAAITFGLPILLYFFTFSCNDVAGCPIPSLLDPRTFSWQKLAAESGWPEGGIRHLFSVDVTGAVLGYYLLSLVLDRALPAQEVYGTKLVHHSRPLKYRLNGFSSSIVQLAACAAGTYFQGAHFFVWTYITDNYLQILTANILISFALSVFVYARSFSVNTNYPNPDLRELAAGGNTGNAIYDFYIGRELNPRVRVPLFGELDLKTWCEMRPGLTGWVLLDLAFAAQQHRNYGRLSDSMLLTAGVQAWYVLASQWSEDRLLTMMDVTTDGFGFMLCFGDLVWVPFLYSMQCRYLATHPVQLGAPGVVAVSAVFALGLYIFCAANEQKNVFRTRPDDPSVDGLAFIQTKRGTRLLTAGWWGSSRHINYFGDWLQSLPFSLPTGLAGFAVLPAGAAGAAEHVFKMLDGREVVQGDARGWGVLFTYFYVLYFAVLLVHRERRDDAMCAKKYGEDWEKYKRMVRWRILPWVY</sequence>
<evidence type="ECO:0000256" key="8">
    <source>
        <dbReference type="ARBA" id="ARBA00023011"/>
    </source>
</evidence>
<keyword evidence="12 13" id="KW-0753">Steroid metabolism</keyword>
<comment type="similarity">
    <text evidence="2 13">Belongs to the ERG4/ERG24 family.</text>
</comment>
<feature type="transmembrane region" description="Helical" evidence="13">
    <location>
        <begin position="178"/>
        <end position="198"/>
    </location>
</feature>
<evidence type="ECO:0000313" key="15">
    <source>
        <dbReference type="Proteomes" id="UP000774617"/>
    </source>
</evidence>
<feature type="transmembrane region" description="Helical" evidence="13">
    <location>
        <begin position="345"/>
        <end position="367"/>
    </location>
</feature>
<dbReference type="Gene3D" id="1.20.120.1630">
    <property type="match status" value="1"/>
</dbReference>
<evidence type="ECO:0000256" key="2">
    <source>
        <dbReference type="ARBA" id="ARBA00005402"/>
    </source>
</evidence>
<dbReference type="Pfam" id="PF01222">
    <property type="entry name" value="ERG4_ERG24"/>
    <property type="match status" value="1"/>
</dbReference>
<dbReference type="PROSITE" id="PS01018">
    <property type="entry name" value="STEROL_REDUCT_2"/>
    <property type="match status" value="1"/>
</dbReference>
<accession>A0ABQ8GYB6</accession>
<keyword evidence="10 13" id="KW-0472">Membrane</keyword>
<keyword evidence="5 13" id="KW-0752">Steroid biosynthesis</keyword>
<dbReference type="PROSITE" id="PS01017">
    <property type="entry name" value="STEROL_REDUCT_1"/>
    <property type="match status" value="1"/>
</dbReference>
<dbReference type="InterPro" id="IPR001171">
    <property type="entry name" value="ERG24_DHCR-like"/>
</dbReference>
<evidence type="ECO:0000256" key="3">
    <source>
        <dbReference type="ARBA" id="ARBA00022516"/>
    </source>
</evidence>
<keyword evidence="6 13" id="KW-1133">Transmembrane helix</keyword>
<evidence type="ECO:0000256" key="13">
    <source>
        <dbReference type="RuleBase" id="RU369120"/>
    </source>
</evidence>
<proteinExistence type="inferred from homology"/>
<evidence type="ECO:0000256" key="9">
    <source>
        <dbReference type="ARBA" id="ARBA00023098"/>
    </source>
</evidence>
<keyword evidence="8 13" id="KW-0756">Sterol biosynthesis</keyword>
<feature type="transmembrane region" description="Helical" evidence="13">
    <location>
        <begin position="314"/>
        <end position="333"/>
    </location>
</feature>
<evidence type="ECO:0000256" key="10">
    <source>
        <dbReference type="ARBA" id="ARBA00023136"/>
    </source>
</evidence>
<comment type="caution">
    <text evidence="13">Lacks conserved residue(s) required for the propagation of feature annotation.</text>
</comment>
<dbReference type="Proteomes" id="UP000774617">
    <property type="component" value="Unassembled WGS sequence"/>
</dbReference>
<reference evidence="14 15" key="1">
    <citation type="journal article" date="2021" name="Nat. Commun.">
        <title>Genetic determinants of endophytism in the Arabidopsis root mycobiome.</title>
        <authorList>
            <person name="Mesny F."/>
            <person name="Miyauchi S."/>
            <person name="Thiergart T."/>
            <person name="Pickel B."/>
            <person name="Atanasova L."/>
            <person name="Karlsson M."/>
            <person name="Huettel B."/>
            <person name="Barry K.W."/>
            <person name="Haridas S."/>
            <person name="Chen C."/>
            <person name="Bauer D."/>
            <person name="Andreopoulos W."/>
            <person name="Pangilinan J."/>
            <person name="LaButti K."/>
            <person name="Riley R."/>
            <person name="Lipzen A."/>
            <person name="Clum A."/>
            <person name="Drula E."/>
            <person name="Henrissat B."/>
            <person name="Kohler A."/>
            <person name="Grigoriev I.V."/>
            <person name="Martin F.M."/>
            <person name="Hacquard S."/>
        </authorList>
    </citation>
    <scope>NUCLEOTIDE SEQUENCE [LARGE SCALE GENOMIC DNA]</scope>
    <source>
        <strain evidence="14 15">MPI-SDFR-AT-0080</strain>
    </source>
</reference>
<keyword evidence="4 13" id="KW-0812">Transmembrane</keyword>
<keyword evidence="3 13" id="KW-0444">Lipid biosynthesis</keyword>
<evidence type="ECO:0000256" key="12">
    <source>
        <dbReference type="ARBA" id="ARBA00023221"/>
    </source>
</evidence>
<feature type="transmembrane region" description="Helical" evidence="13">
    <location>
        <begin position="461"/>
        <end position="478"/>
    </location>
</feature>
<dbReference type="PANTHER" id="PTHR21257">
    <property type="entry name" value="DELTA(14)-STEROL REDUCTASE"/>
    <property type="match status" value="1"/>
</dbReference>
<evidence type="ECO:0000256" key="1">
    <source>
        <dbReference type="ARBA" id="ARBA00004141"/>
    </source>
</evidence>
<evidence type="ECO:0000313" key="14">
    <source>
        <dbReference type="EMBL" id="KAH7065185.1"/>
    </source>
</evidence>
<evidence type="ECO:0000256" key="11">
    <source>
        <dbReference type="ARBA" id="ARBA00023166"/>
    </source>
</evidence>
<protein>
    <recommendedName>
        <fullName evidence="13">Delta(14)-sterol reductase</fullName>
    </recommendedName>
    <alternativeName>
        <fullName evidence="13">C-14 sterol reductase</fullName>
    </alternativeName>
    <alternativeName>
        <fullName evidence="13">Sterol C14-reductase</fullName>
    </alternativeName>
</protein>
<evidence type="ECO:0000256" key="6">
    <source>
        <dbReference type="ARBA" id="ARBA00022989"/>
    </source>
</evidence>
<organism evidence="14 15">
    <name type="scientific">Macrophomina phaseolina</name>
    <dbReference type="NCBI Taxonomy" id="35725"/>
    <lineage>
        <taxon>Eukaryota</taxon>
        <taxon>Fungi</taxon>
        <taxon>Dikarya</taxon>
        <taxon>Ascomycota</taxon>
        <taxon>Pezizomycotina</taxon>
        <taxon>Dothideomycetes</taxon>
        <taxon>Dothideomycetes incertae sedis</taxon>
        <taxon>Botryosphaeriales</taxon>
        <taxon>Botryosphaeriaceae</taxon>
        <taxon>Macrophomina</taxon>
    </lineage>
</organism>
<keyword evidence="9 13" id="KW-0443">Lipid metabolism</keyword>
<keyword evidence="7 13" id="KW-0560">Oxidoreductase</keyword>
<keyword evidence="15" id="KW-1185">Reference proteome</keyword>
<evidence type="ECO:0000256" key="7">
    <source>
        <dbReference type="ARBA" id="ARBA00023002"/>
    </source>
</evidence>
<comment type="subcellular location">
    <subcellularLocation>
        <location evidence="1">Membrane</location>
        <topology evidence="1">Multi-pass membrane protein</topology>
    </subcellularLocation>
</comment>
<dbReference type="PANTHER" id="PTHR21257:SF52">
    <property type="entry name" value="DELTA(14)-STEROL REDUCTASE TM7SF2"/>
    <property type="match status" value="1"/>
</dbReference>
<dbReference type="InterPro" id="IPR018083">
    <property type="entry name" value="Sterol_reductase_CS"/>
</dbReference>
<evidence type="ECO:0000256" key="4">
    <source>
        <dbReference type="ARBA" id="ARBA00022692"/>
    </source>
</evidence>
<feature type="transmembrane region" description="Helical" evidence="13">
    <location>
        <begin position="151"/>
        <end position="172"/>
    </location>
</feature>
<evidence type="ECO:0000256" key="5">
    <source>
        <dbReference type="ARBA" id="ARBA00022955"/>
    </source>
</evidence>